<evidence type="ECO:0000313" key="2">
    <source>
        <dbReference type="EMBL" id="EDR01923.1"/>
    </source>
</evidence>
<feature type="transmembrane region" description="Helical" evidence="1">
    <location>
        <begin position="208"/>
        <end position="227"/>
    </location>
</feature>
<dbReference type="OrthoDB" id="3342455at2759"/>
<feature type="transmembrane region" description="Helical" evidence="1">
    <location>
        <begin position="123"/>
        <end position="147"/>
    </location>
</feature>
<dbReference type="STRING" id="486041.B0DTX0"/>
<dbReference type="EMBL" id="DS547134">
    <property type="protein sequence ID" value="EDR01923.1"/>
    <property type="molecule type" value="Genomic_DNA"/>
</dbReference>
<organism evidence="3">
    <name type="scientific">Laccaria bicolor (strain S238N-H82 / ATCC MYA-4686)</name>
    <name type="common">Bicoloured deceiver</name>
    <name type="synonym">Laccaria laccata var. bicolor</name>
    <dbReference type="NCBI Taxonomy" id="486041"/>
    <lineage>
        <taxon>Eukaryota</taxon>
        <taxon>Fungi</taxon>
        <taxon>Dikarya</taxon>
        <taxon>Basidiomycota</taxon>
        <taxon>Agaricomycotina</taxon>
        <taxon>Agaricomycetes</taxon>
        <taxon>Agaricomycetidae</taxon>
        <taxon>Agaricales</taxon>
        <taxon>Agaricineae</taxon>
        <taxon>Hydnangiaceae</taxon>
        <taxon>Laccaria</taxon>
    </lineage>
</organism>
<proteinExistence type="predicted"/>
<feature type="transmembrane region" description="Helical" evidence="1">
    <location>
        <begin position="255"/>
        <end position="275"/>
    </location>
</feature>
<dbReference type="PANTHER" id="PTHR37992">
    <property type="entry name" value="EXPRESSED PROTEIN"/>
    <property type="match status" value="1"/>
</dbReference>
<dbReference type="HOGENOM" id="CLU_033260_0_0_1"/>
<sequence length="326" mass="35470">MDALPVDTSHPAVREYLSLVRLQVLTPLSLLINIATIAVCASVVNPSIGGVSKLHPTSISPNPAVIAVYLGVIFVGQIGYCLLLVVANKAETKNALVKGVGLSLVFANIVMALWAIAWVMQWFLFATILQGILVLLLLYSNIALLVYHPPVSSRPLDTALIHAPLRFFLILPLFILFPLCLLLCSVTLGLSFTPTVPGSPRDYSKWHAWTGFGVVLGTNLLGLIAVLLRRDIVCCVAATWVCVSIWSYRPKPSPVYITVIIFTVLFPLALITSFIHSRYYGQGRIILPPGDAHSGLHAHPNGADRTQAEYDADSDRVAREIDGDWA</sequence>
<dbReference type="GeneID" id="6082999"/>
<dbReference type="PANTHER" id="PTHR37992:SF1">
    <property type="entry name" value="DUF1774-DOMAIN-CONTAINING PROTEIN"/>
    <property type="match status" value="1"/>
</dbReference>
<feature type="transmembrane region" description="Helical" evidence="1">
    <location>
        <begin position="167"/>
        <end position="188"/>
    </location>
</feature>
<dbReference type="Proteomes" id="UP000001194">
    <property type="component" value="Unassembled WGS sequence"/>
</dbReference>
<gene>
    <name evidence="2" type="ORF">LACBIDRAFT_310138</name>
</gene>
<feature type="transmembrane region" description="Helical" evidence="1">
    <location>
        <begin position="24"/>
        <end position="44"/>
    </location>
</feature>
<dbReference type="InParanoid" id="B0DTX0"/>
<reference evidence="2 3" key="1">
    <citation type="journal article" date="2008" name="Nature">
        <title>The genome of Laccaria bicolor provides insights into mycorrhizal symbiosis.</title>
        <authorList>
            <person name="Martin F."/>
            <person name="Aerts A."/>
            <person name="Ahren D."/>
            <person name="Brun A."/>
            <person name="Danchin E.G.J."/>
            <person name="Duchaussoy F."/>
            <person name="Gibon J."/>
            <person name="Kohler A."/>
            <person name="Lindquist E."/>
            <person name="Pereda V."/>
            <person name="Salamov A."/>
            <person name="Shapiro H.J."/>
            <person name="Wuyts J."/>
            <person name="Blaudez D."/>
            <person name="Buee M."/>
            <person name="Brokstein P."/>
            <person name="Canbaeck B."/>
            <person name="Cohen D."/>
            <person name="Courty P.E."/>
            <person name="Coutinho P.M."/>
            <person name="Delaruelle C."/>
            <person name="Detter J.C."/>
            <person name="Deveau A."/>
            <person name="DiFazio S."/>
            <person name="Duplessis S."/>
            <person name="Fraissinet-Tachet L."/>
            <person name="Lucic E."/>
            <person name="Frey-Klett P."/>
            <person name="Fourrey C."/>
            <person name="Feussner I."/>
            <person name="Gay G."/>
            <person name="Grimwood J."/>
            <person name="Hoegger P.J."/>
            <person name="Jain P."/>
            <person name="Kilaru S."/>
            <person name="Labbe J."/>
            <person name="Lin Y.C."/>
            <person name="Legue V."/>
            <person name="Le Tacon F."/>
            <person name="Marmeisse R."/>
            <person name="Melayah D."/>
            <person name="Montanini B."/>
            <person name="Muratet M."/>
            <person name="Nehls U."/>
            <person name="Niculita-Hirzel H."/>
            <person name="Oudot-Le Secq M.P."/>
            <person name="Peter M."/>
            <person name="Quesneville H."/>
            <person name="Rajashekar B."/>
            <person name="Reich M."/>
            <person name="Rouhier N."/>
            <person name="Schmutz J."/>
            <person name="Yin T."/>
            <person name="Chalot M."/>
            <person name="Henrissat B."/>
            <person name="Kuees U."/>
            <person name="Lucas S."/>
            <person name="Van de Peer Y."/>
            <person name="Podila G.K."/>
            <person name="Polle A."/>
            <person name="Pukkila P.J."/>
            <person name="Richardson P.M."/>
            <person name="Rouze P."/>
            <person name="Sanders I.R."/>
            <person name="Stajich J.E."/>
            <person name="Tunlid A."/>
            <person name="Tuskan G."/>
            <person name="Grigoriev I.V."/>
        </authorList>
    </citation>
    <scope>NUCLEOTIDE SEQUENCE [LARGE SCALE GENOMIC DNA]</scope>
    <source>
        <strain evidence="3">S238N-H82 / ATCC MYA-4686</strain>
    </source>
</reference>
<dbReference type="KEGG" id="lbc:LACBIDRAFT_310138"/>
<feature type="transmembrane region" description="Helical" evidence="1">
    <location>
        <begin position="232"/>
        <end position="249"/>
    </location>
</feature>
<dbReference type="AlphaFoldDB" id="B0DTX0"/>
<protein>
    <submittedName>
        <fullName evidence="2">Predicted protein</fullName>
    </submittedName>
</protein>
<dbReference type="InterPro" id="IPR013920">
    <property type="entry name" value="DUF1774_fun"/>
</dbReference>
<keyword evidence="1" id="KW-0812">Transmembrane</keyword>
<feature type="transmembrane region" description="Helical" evidence="1">
    <location>
        <begin position="99"/>
        <end position="117"/>
    </location>
</feature>
<feature type="transmembrane region" description="Helical" evidence="1">
    <location>
        <begin position="64"/>
        <end position="87"/>
    </location>
</feature>
<keyword evidence="3" id="KW-1185">Reference proteome</keyword>
<evidence type="ECO:0000313" key="3">
    <source>
        <dbReference type="Proteomes" id="UP000001194"/>
    </source>
</evidence>
<dbReference type="RefSeq" id="XP_001887314.1">
    <property type="nucleotide sequence ID" value="XM_001887279.1"/>
</dbReference>
<evidence type="ECO:0000256" key="1">
    <source>
        <dbReference type="SAM" id="Phobius"/>
    </source>
</evidence>
<keyword evidence="1" id="KW-1133">Transmembrane helix</keyword>
<keyword evidence="1" id="KW-0472">Membrane</keyword>
<accession>B0DTX0</accession>
<name>B0DTX0_LACBS</name>